<dbReference type="Proteomes" id="UP000217790">
    <property type="component" value="Unassembled WGS sequence"/>
</dbReference>
<keyword evidence="2" id="KW-1185">Reference proteome</keyword>
<sequence length="154" mass="17522">MFSSTVQIVLYNVPVSILLCGLVGTESRPASHAYHTPSHRGEMCVSKRLGSFQSPPEFHYPVDVEWNLNLSETEFEINEVPMVSGRRANGGEQPALQLSRRVYHSRCVCGSTPNLSQWRKNRWQWGLSRTHQAPFHTTHQYLESANSTGHFLRV</sequence>
<dbReference type="AlphaFoldDB" id="A0A2H3D8T0"/>
<name>A0A2H3D8T0_ARMGA</name>
<reference evidence="2" key="1">
    <citation type="journal article" date="2017" name="Nat. Ecol. Evol.">
        <title>Genome expansion and lineage-specific genetic innovations in the forest pathogenic fungi Armillaria.</title>
        <authorList>
            <person name="Sipos G."/>
            <person name="Prasanna A.N."/>
            <person name="Walter M.C."/>
            <person name="O'Connor E."/>
            <person name="Balint B."/>
            <person name="Krizsan K."/>
            <person name="Kiss B."/>
            <person name="Hess J."/>
            <person name="Varga T."/>
            <person name="Slot J."/>
            <person name="Riley R."/>
            <person name="Boka B."/>
            <person name="Rigling D."/>
            <person name="Barry K."/>
            <person name="Lee J."/>
            <person name="Mihaltcheva S."/>
            <person name="LaButti K."/>
            <person name="Lipzen A."/>
            <person name="Waldron R."/>
            <person name="Moloney N.M."/>
            <person name="Sperisen C."/>
            <person name="Kredics L."/>
            <person name="Vagvoelgyi C."/>
            <person name="Patrignani A."/>
            <person name="Fitzpatrick D."/>
            <person name="Nagy I."/>
            <person name="Doyle S."/>
            <person name="Anderson J.B."/>
            <person name="Grigoriev I.V."/>
            <person name="Gueldener U."/>
            <person name="Muensterkoetter M."/>
            <person name="Nagy L.G."/>
        </authorList>
    </citation>
    <scope>NUCLEOTIDE SEQUENCE [LARGE SCALE GENOMIC DNA]</scope>
    <source>
        <strain evidence="2">Ar21-2</strain>
    </source>
</reference>
<dbReference type="InParanoid" id="A0A2H3D8T0"/>
<gene>
    <name evidence="1" type="ORF">ARMGADRAFT_307671</name>
</gene>
<evidence type="ECO:0000313" key="2">
    <source>
        <dbReference type="Proteomes" id="UP000217790"/>
    </source>
</evidence>
<dbReference type="OrthoDB" id="10307849at2759"/>
<protein>
    <submittedName>
        <fullName evidence="1">Uncharacterized protein</fullName>
    </submittedName>
</protein>
<organism evidence="1 2">
    <name type="scientific">Armillaria gallica</name>
    <name type="common">Bulbous honey fungus</name>
    <name type="synonym">Armillaria bulbosa</name>
    <dbReference type="NCBI Taxonomy" id="47427"/>
    <lineage>
        <taxon>Eukaryota</taxon>
        <taxon>Fungi</taxon>
        <taxon>Dikarya</taxon>
        <taxon>Basidiomycota</taxon>
        <taxon>Agaricomycotina</taxon>
        <taxon>Agaricomycetes</taxon>
        <taxon>Agaricomycetidae</taxon>
        <taxon>Agaricales</taxon>
        <taxon>Marasmiineae</taxon>
        <taxon>Physalacriaceae</taxon>
        <taxon>Armillaria</taxon>
    </lineage>
</organism>
<proteinExistence type="predicted"/>
<evidence type="ECO:0000313" key="1">
    <source>
        <dbReference type="EMBL" id="PBK90174.1"/>
    </source>
</evidence>
<dbReference type="EMBL" id="KZ293666">
    <property type="protein sequence ID" value="PBK90174.1"/>
    <property type="molecule type" value="Genomic_DNA"/>
</dbReference>
<accession>A0A2H3D8T0</accession>